<accession>A0ABQ3Y740</accession>
<comment type="caution">
    <text evidence="1">The sequence shown here is derived from an EMBL/GenBank/DDBJ whole genome shotgun (WGS) entry which is preliminary data.</text>
</comment>
<organism evidence="1 2">
    <name type="scientific">Paractinoplanes deccanensis</name>
    <dbReference type="NCBI Taxonomy" id="113561"/>
    <lineage>
        <taxon>Bacteria</taxon>
        <taxon>Bacillati</taxon>
        <taxon>Actinomycetota</taxon>
        <taxon>Actinomycetes</taxon>
        <taxon>Micromonosporales</taxon>
        <taxon>Micromonosporaceae</taxon>
        <taxon>Paractinoplanes</taxon>
    </lineage>
</organism>
<proteinExistence type="predicted"/>
<dbReference type="Proteomes" id="UP000609879">
    <property type="component" value="Unassembled WGS sequence"/>
</dbReference>
<dbReference type="RefSeq" id="WP_203766782.1">
    <property type="nucleotide sequence ID" value="NZ_BAAABO010000046.1"/>
</dbReference>
<dbReference type="EMBL" id="BOMI01000084">
    <property type="protein sequence ID" value="GID75785.1"/>
    <property type="molecule type" value="Genomic_DNA"/>
</dbReference>
<evidence type="ECO:0000313" key="2">
    <source>
        <dbReference type="Proteomes" id="UP000609879"/>
    </source>
</evidence>
<keyword evidence="2" id="KW-1185">Reference proteome</keyword>
<reference evidence="1 2" key="1">
    <citation type="submission" date="2021-01" db="EMBL/GenBank/DDBJ databases">
        <title>Whole genome shotgun sequence of Actinoplanes deccanensis NBRC 13994.</title>
        <authorList>
            <person name="Komaki H."/>
            <person name="Tamura T."/>
        </authorList>
    </citation>
    <scope>NUCLEOTIDE SEQUENCE [LARGE SCALE GENOMIC DNA]</scope>
    <source>
        <strain evidence="1 2">NBRC 13994</strain>
    </source>
</reference>
<protein>
    <submittedName>
        <fullName evidence="1">Uncharacterized protein</fullName>
    </submittedName>
</protein>
<gene>
    <name evidence="1" type="ORF">Ade02nite_44260</name>
</gene>
<evidence type="ECO:0000313" key="1">
    <source>
        <dbReference type="EMBL" id="GID75785.1"/>
    </source>
</evidence>
<name>A0ABQ3Y740_9ACTN</name>
<sequence>MLSAAIDYKEFVLQTGTALHETDDTFEFEVAANRDVFAVKKSNTASTTTEVHVLRH</sequence>